<dbReference type="CDD" id="cd03383">
    <property type="entry name" value="PAP2_diacylglycerolkinase"/>
    <property type="match status" value="1"/>
</dbReference>
<evidence type="ECO:0000256" key="2">
    <source>
        <dbReference type="ARBA" id="ARBA00005967"/>
    </source>
</evidence>
<keyword evidence="9" id="KW-0067">ATP-binding</keyword>
<evidence type="ECO:0000256" key="6">
    <source>
        <dbReference type="ARBA" id="ARBA00022692"/>
    </source>
</evidence>
<evidence type="ECO:0000256" key="5">
    <source>
        <dbReference type="ARBA" id="ARBA00022679"/>
    </source>
</evidence>
<dbReference type="Gene3D" id="1.20.144.10">
    <property type="entry name" value="Phosphatidic acid phosphatase type 2/haloperoxidase"/>
    <property type="match status" value="1"/>
</dbReference>
<proteinExistence type="inferred from homology"/>
<feature type="transmembrane region" description="Helical" evidence="15">
    <location>
        <begin position="68"/>
        <end position="87"/>
    </location>
</feature>
<dbReference type="PANTHER" id="PTHR34299">
    <property type="entry name" value="DIACYLGLYCEROL KINASE"/>
    <property type="match status" value="1"/>
</dbReference>
<evidence type="ECO:0000256" key="7">
    <source>
        <dbReference type="ARBA" id="ARBA00022741"/>
    </source>
</evidence>
<keyword evidence="7" id="KW-0547">Nucleotide-binding</keyword>
<dbReference type="GO" id="GO:0005524">
    <property type="term" value="F:ATP binding"/>
    <property type="evidence" value="ECO:0007669"/>
    <property type="project" value="UniProtKB-KW"/>
</dbReference>
<feature type="domain" description="Phosphatidic acid phosphatase type 2/haloperoxidase" evidence="16">
    <location>
        <begin position="176"/>
        <end position="247"/>
    </location>
</feature>
<feature type="transmembrane region" description="Helical" evidence="15">
    <location>
        <begin position="108"/>
        <end position="128"/>
    </location>
</feature>
<name>A0A3B0QZS2_9ZZZZ</name>
<evidence type="ECO:0000256" key="15">
    <source>
        <dbReference type="SAM" id="Phobius"/>
    </source>
</evidence>
<comment type="subcellular location">
    <subcellularLocation>
        <location evidence="1">Cell membrane</location>
        <topology evidence="1">Multi-pass membrane protein</topology>
    </subcellularLocation>
</comment>
<comment type="similarity">
    <text evidence="2">Belongs to the bacterial diacylglycerol kinase family.</text>
</comment>
<accession>A0A3B0QZS2</accession>
<dbReference type="Gene3D" id="1.10.287.3610">
    <property type="match status" value="1"/>
</dbReference>
<dbReference type="InterPro" id="IPR036945">
    <property type="entry name" value="DAGK_sf"/>
</dbReference>
<dbReference type="GO" id="GO:0005886">
    <property type="term" value="C:plasma membrane"/>
    <property type="evidence" value="ECO:0007669"/>
    <property type="project" value="UniProtKB-SubCell"/>
</dbReference>
<dbReference type="InterPro" id="IPR000326">
    <property type="entry name" value="PAP2/HPO"/>
</dbReference>
<dbReference type="GO" id="GO:0004143">
    <property type="term" value="F:ATP-dependent diacylglycerol kinase activity"/>
    <property type="evidence" value="ECO:0007669"/>
    <property type="project" value="UniProtKB-EC"/>
</dbReference>
<dbReference type="EMBL" id="UOEA01000021">
    <property type="protein sequence ID" value="VAV82516.1"/>
    <property type="molecule type" value="Genomic_DNA"/>
</dbReference>
<evidence type="ECO:0000256" key="13">
    <source>
        <dbReference type="ARBA" id="ARBA00023209"/>
    </source>
</evidence>
<keyword evidence="14" id="KW-1208">Phospholipid metabolism</keyword>
<keyword evidence="5 17" id="KW-0808">Transferase</keyword>
<keyword evidence="13" id="KW-0594">Phospholipid biosynthesis</keyword>
<evidence type="ECO:0000256" key="1">
    <source>
        <dbReference type="ARBA" id="ARBA00004651"/>
    </source>
</evidence>
<organism evidence="17">
    <name type="scientific">hydrothermal vent metagenome</name>
    <dbReference type="NCBI Taxonomy" id="652676"/>
    <lineage>
        <taxon>unclassified sequences</taxon>
        <taxon>metagenomes</taxon>
        <taxon>ecological metagenomes</taxon>
    </lineage>
</organism>
<evidence type="ECO:0000256" key="12">
    <source>
        <dbReference type="ARBA" id="ARBA00023136"/>
    </source>
</evidence>
<evidence type="ECO:0000256" key="14">
    <source>
        <dbReference type="ARBA" id="ARBA00023264"/>
    </source>
</evidence>
<evidence type="ECO:0000256" key="4">
    <source>
        <dbReference type="ARBA" id="ARBA00022516"/>
    </source>
</evidence>
<evidence type="ECO:0000256" key="9">
    <source>
        <dbReference type="ARBA" id="ARBA00022840"/>
    </source>
</evidence>
<dbReference type="InterPro" id="IPR036938">
    <property type="entry name" value="PAP2/HPO_sf"/>
</dbReference>
<evidence type="ECO:0000256" key="3">
    <source>
        <dbReference type="ARBA" id="ARBA00022475"/>
    </source>
</evidence>
<keyword evidence="8 17" id="KW-0418">Kinase</keyword>
<dbReference type="CDD" id="cd14266">
    <property type="entry name" value="UDPK_IM_PAP2_like"/>
    <property type="match status" value="1"/>
</dbReference>
<keyword evidence="6 15" id="KW-0812">Transmembrane</keyword>
<keyword evidence="11" id="KW-0443">Lipid metabolism</keyword>
<sequence length="252" mass="27570">MDKLPDKEIYDPDGKPVKPANWLESLNCAIEGILYTARTQKHMRYHFIIAILLMLVSLILHLPLLEFMIFAIAIITLLTAEMINTAIEEVVNLVEEKYNIRAKIAKDVSAGAVLVSAVALLIVAYYIFSRYFYGSAELALRRSSDLYGHIAVVSLLLCLVGVVIIKAFSGKGRPLSGGLPSGHAAISFSMWSSITLITLNPFVSILAFVMAVMISQSRIVGGVHTVMEVALGALFGTGITFVIFFIFTTVLK</sequence>
<dbReference type="Pfam" id="PF01569">
    <property type="entry name" value="PAP2"/>
    <property type="match status" value="1"/>
</dbReference>
<feature type="transmembrane region" description="Helical" evidence="15">
    <location>
        <begin position="188"/>
        <end position="214"/>
    </location>
</feature>
<keyword evidence="10 15" id="KW-1133">Transmembrane helix</keyword>
<reference evidence="17" key="1">
    <citation type="submission" date="2018-06" db="EMBL/GenBank/DDBJ databases">
        <authorList>
            <person name="Zhirakovskaya E."/>
        </authorList>
    </citation>
    <scope>NUCLEOTIDE SEQUENCE</scope>
</reference>
<dbReference type="InterPro" id="IPR000829">
    <property type="entry name" value="DAGK"/>
</dbReference>
<dbReference type="EC" id="2.7.1.107" evidence="17"/>
<protein>
    <submittedName>
        <fullName evidence="17">Diacylglycerol kinase</fullName>
        <ecNumber evidence="17">2.7.1.107</ecNumber>
    </submittedName>
</protein>
<evidence type="ECO:0000256" key="8">
    <source>
        <dbReference type="ARBA" id="ARBA00022777"/>
    </source>
</evidence>
<feature type="transmembrane region" description="Helical" evidence="15">
    <location>
        <begin position="229"/>
        <end position="251"/>
    </location>
</feature>
<dbReference type="GO" id="GO:0008654">
    <property type="term" value="P:phospholipid biosynthetic process"/>
    <property type="evidence" value="ECO:0007669"/>
    <property type="project" value="UniProtKB-KW"/>
</dbReference>
<feature type="transmembrane region" description="Helical" evidence="15">
    <location>
        <begin position="148"/>
        <end position="168"/>
    </location>
</feature>
<evidence type="ECO:0000259" key="16">
    <source>
        <dbReference type="Pfam" id="PF01569"/>
    </source>
</evidence>
<evidence type="ECO:0000313" key="17">
    <source>
        <dbReference type="EMBL" id="VAV82516.1"/>
    </source>
</evidence>
<keyword evidence="3" id="KW-1003">Cell membrane</keyword>
<evidence type="ECO:0000256" key="11">
    <source>
        <dbReference type="ARBA" id="ARBA00023098"/>
    </source>
</evidence>
<dbReference type="PANTHER" id="PTHR34299:SF1">
    <property type="entry name" value="DIACYLGLYCEROL KINASE"/>
    <property type="match status" value="1"/>
</dbReference>
<evidence type="ECO:0000256" key="10">
    <source>
        <dbReference type="ARBA" id="ARBA00022989"/>
    </source>
</evidence>
<gene>
    <name evidence="17" type="ORF">MNBD_DELTA01-1612</name>
</gene>
<dbReference type="Pfam" id="PF01219">
    <property type="entry name" value="DAGK_prokar"/>
    <property type="match status" value="1"/>
</dbReference>
<keyword evidence="4" id="KW-0444">Lipid biosynthesis</keyword>
<dbReference type="SUPFAM" id="SSF48317">
    <property type="entry name" value="Acid phosphatase/Vanadium-dependent haloperoxidase"/>
    <property type="match status" value="1"/>
</dbReference>
<dbReference type="AlphaFoldDB" id="A0A3B0QZS2"/>
<keyword evidence="12 15" id="KW-0472">Membrane</keyword>
<feature type="transmembrane region" description="Helical" evidence="15">
    <location>
        <begin position="45"/>
        <end position="62"/>
    </location>
</feature>